<evidence type="ECO:0000313" key="3">
    <source>
        <dbReference type="Proteomes" id="UP000800093"/>
    </source>
</evidence>
<organism evidence="2 3">
    <name type="scientific">Lojkania enalia</name>
    <dbReference type="NCBI Taxonomy" id="147567"/>
    <lineage>
        <taxon>Eukaryota</taxon>
        <taxon>Fungi</taxon>
        <taxon>Dikarya</taxon>
        <taxon>Ascomycota</taxon>
        <taxon>Pezizomycotina</taxon>
        <taxon>Dothideomycetes</taxon>
        <taxon>Pleosporomycetidae</taxon>
        <taxon>Pleosporales</taxon>
        <taxon>Pleosporales incertae sedis</taxon>
        <taxon>Lojkania</taxon>
    </lineage>
</organism>
<dbReference type="GO" id="GO:0005506">
    <property type="term" value="F:iron ion binding"/>
    <property type="evidence" value="ECO:0007669"/>
    <property type="project" value="InterPro"/>
</dbReference>
<protein>
    <submittedName>
        <fullName evidence="2">Uncharacterized protein</fullName>
    </submittedName>
</protein>
<dbReference type="GO" id="GO:0016705">
    <property type="term" value="F:oxidoreductase activity, acting on paired donors, with incorporation or reduction of molecular oxygen"/>
    <property type="evidence" value="ECO:0007669"/>
    <property type="project" value="InterPro"/>
</dbReference>
<dbReference type="Gene3D" id="1.10.630.10">
    <property type="entry name" value="Cytochrome P450"/>
    <property type="match status" value="1"/>
</dbReference>
<dbReference type="Proteomes" id="UP000800093">
    <property type="component" value="Unassembled WGS sequence"/>
</dbReference>
<name>A0A9P4JZ47_9PLEO</name>
<comment type="caution">
    <text evidence="2">The sequence shown here is derived from an EMBL/GenBank/DDBJ whole genome shotgun (WGS) entry which is preliminary data.</text>
</comment>
<proteinExistence type="predicted"/>
<gene>
    <name evidence="2" type="ORF">CC78DRAFT_585779</name>
</gene>
<keyword evidence="1" id="KW-0812">Transmembrane</keyword>
<keyword evidence="1" id="KW-1133">Transmembrane helix</keyword>
<dbReference type="EMBL" id="ML986705">
    <property type="protein sequence ID" value="KAF2259612.1"/>
    <property type="molecule type" value="Genomic_DNA"/>
</dbReference>
<feature type="transmembrane region" description="Helical" evidence="1">
    <location>
        <begin position="71"/>
        <end position="91"/>
    </location>
</feature>
<evidence type="ECO:0000313" key="2">
    <source>
        <dbReference type="EMBL" id="KAF2259612.1"/>
    </source>
</evidence>
<dbReference type="SUPFAM" id="SSF48264">
    <property type="entry name" value="Cytochrome P450"/>
    <property type="match status" value="1"/>
</dbReference>
<keyword evidence="1" id="KW-0472">Membrane</keyword>
<evidence type="ECO:0000256" key="1">
    <source>
        <dbReference type="SAM" id="Phobius"/>
    </source>
</evidence>
<dbReference type="InterPro" id="IPR036396">
    <property type="entry name" value="Cyt_P450_sf"/>
</dbReference>
<accession>A0A9P4JZ47</accession>
<keyword evidence="3" id="KW-1185">Reference proteome</keyword>
<reference evidence="3" key="1">
    <citation type="journal article" date="2020" name="Stud. Mycol.">
        <title>101 Dothideomycetes genomes: A test case for predicting lifestyles and emergence of pathogens.</title>
        <authorList>
            <person name="Haridas S."/>
            <person name="Albert R."/>
            <person name="Binder M."/>
            <person name="Bloem J."/>
            <person name="LaButti K."/>
            <person name="Salamov A."/>
            <person name="Andreopoulos B."/>
            <person name="Baker S."/>
            <person name="Barry K."/>
            <person name="Bills G."/>
            <person name="Bluhm B."/>
            <person name="Cannon C."/>
            <person name="Castanera R."/>
            <person name="Culley D."/>
            <person name="Daum C."/>
            <person name="Ezra D."/>
            <person name="Gonzalez J."/>
            <person name="Henrissat B."/>
            <person name="Kuo A."/>
            <person name="Liang C."/>
            <person name="Lipzen A."/>
            <person name="Lutzoni F."/>
            <person name="Magnuson J."/>
            <person name="Mondo S."/>
            <person name="Nolan M."/>
            <person name="Ohm R."/>
            <person name="Pangilinan J."/>
            <person name="Park H.-J."/>
            <person name="Ramirez L."/>
            <person name="Alfaro M."/>
            <person name="Sun H."/>
            <person name="Tritt A."/>
            <person name="Yoshinaga Y."/>
            <person name="Zwiers L.-H."/>
            <person name="Turgeon B."/>
            <person name="Goodwin S."/>
            <person name="Spatafora J."/>
            <person name="Crous P."/>
            <person name="Grigoriev I."/>
        </authorList>
    </citation>
    <scope>NUCLEOTIDE SEQUENCE [LARGE SCALE GENOMIC DNA]</scope>
    <source>
        <strain evidence="3">CBS 304.66</strain>
    </source>
</reference>
<dbReference type="GO" id="GO:0020037">
    <property type="term" value="F:heme binding"/>
    <property type="evidence" value="ECO:0007669"/>
    <property type="project" value="InterPro"/>
</dbReference>
<dbReference type="OrthoDB" id="1470350at2759"/>
<dbReference type="GO" id="GO:0004497">
    <property type="term" value="F:monooxygenase activity"/>
    <property type="evidence" value="ECO:0007669"/>
    <property type="project" value="InterPro"/>
</dbReference>
<sequence length="174" mass="18940">MRLLSPAFGVHWREYKTAGVTIGKEELPLPVGSDVGMSIPECWISGTLAEAEYNFAKEMFMPFLISPRNCAGSYVAIIIASIAYTHVIVNYDFRLGRKHSQANLSARLNVPTEPGAESELKFENIIPLLGRRADAGILQLGDGLGHATGGQRNPEVQSPDELGRLLIDEAIYAA</sequence>
<dbReference type="AlphaFoldDB" id="A0A9P4JZ47"/>